<dbReference type="Gene3D" id="1.20.120.20">
    <property type="entry name" value="Apolipoprotein"/>
    <property type="match status" value="1"/>
</dbReference>
<comment type="caution">
    <text evidence="1">The sequence shown here is derived from an EMBL/GenBank/DDBJ whole genome shotgun (WGS) entry which is preliminary data.</text>
</comment>
<accession>A0A4U1JMR2</accession>
<evidence type="ECO:0000313" key="2">
    <source>
        <dbReference type="Proteomes" id="UP000310597"/>
    </source>
</evidence>
<dbReference type="EMBL" id="SWJZ01000074">
    <property type="protein sequence ID" value="TKD15704.1"/>
    <property type="molecule type" value="Genomic_DNA"/>
</dbReference>
<proteinExistence type="predicted"/>
<dbReference type="OrthoDB" id="9894775at2"/>
<evidence type="ECO:0000313" key="1">
    <source>
        <dbReference type="EMBL" id="TKD15704.1"/>
    </source>
</evidence>
<reference evidence="1 2" key="1">
    <citation type="submission" date="2019-04" db="EMBL/GenBank/DDBJ databases">
        <title>Draft Whole-Genome sequence of the purple photosynthetic bacterium Rhodobacter capsulatus SP108 with an indigenous class A beta-lactamase.</title>
        <authorList>
            <person name="Robertson S."/>
            <person name="Meyer T.E."/>
            <person name="Kyndt J.A."/>
        </authorList>
    </citation>
    <scope>NUCLEOTIDE SEQUENCE [LARGE SCALE GENOMIC DNA]</scope>
    <source>
        <strain evidence="1 2">SP108</strain>
    </source>
</reference>
<gene>
    <name evidence="1" type="ORF">FBT96_15745</name>
</gene>
<protein>
    <submittedName>
        <fullName evidence="1">Uncharacterized protein</fullName>
    </submittedName>
</protein>
<dbReference type="SUPFAM" id="SSF58113">
    <property type="entry name" value="Apolipoprotein A-I"/>
    <property type="match status" value="1"/>
</dbReference>
<dbReference type="RefSeq" id="WP_136908275.1">
    <property type="nucleotide sequence ID" value="NZ_SWJZ01000074.1"/>
</dbReference>
<dbReference type="AlphaFoldDB" id="A0A4U1JMR2"/>
<dbReference type="Proteomes" id="UP000310597">
    <property type="component" value="Unassembled WGS sequence"/>
</dbReference>
<name>A0A4U1JMR2_RHOCA</name>
<organism evidence="1 2">
    <name type="scientific">Rhodobacter capsulatus</name>
    <name type="common">Rhodopseudomonas capsulata</name>
    <dbReference type="NCBI Taxonomy" id="1061"/>
    <lineage>
        <taxon>Bacteria</taxon>
        <taxon>Pseudomonadati</taxon>
        <taxon>Pseudomonadota</taxon>
        <taxon>Alphaproteobacteria</taxon>
        <taxon>Rhodobacterales</taxon>
        <taxon>Rhodobacter group</taxon>
        <taxon>Rhodobacter</taxon>
    </lineage>
</organism>
<sequence length="135" mass="14604">MSDPATRLEQIRAEVQELHDQISEYIEKMQGSATAELADAQLEAEGFVTRMQSVVETRTQEVRAEIDRTRDRMGAAALQAEDKVAEVRDGISDGISAAGASLREGAQHAAQATRETISDLRSRAAAAIAPKKEPV</sequence>